<gene>
    <name evidence="2" type="ORF">CAUJ_LOCUS11857</name>
</gene>
<sequence>MVSRDPVRYIAGSEVSRWYLEDTSEDFERNERDSSSSEMAQEKVLACDPIASPLSSVYHPSCVACYRVPQICIGNRSPSIYICRRPGQSPLLPLPFRQPLLLLPTSVTRVRPVSVSEPTPTDNLGSLGLPPLLRLEQRRFRLARSCDEHRPFDCRHVVGITALAITVPFLALKELLEKRTQNNIQKHLGRRRTCRVSFGSIEDELQYMQHEKKLQMTRNAAVDSDDDVSSVGSAPPLYDDLFHPPPPSYQHHDGRLGKK</sequence>
<dbReference type="AlphaFoldDB" id="A0A8S1HNJ4"/>
<evidence type="ECO:0000313" key="3">
    <source>
        <dbReference type="Proteomes" id="UP000835052"/>
    </source>
</evidence>
<accession>A0A8S1HNJ4</accession>
<feature type="compositionally biased region" description="Basic and acidic residues" evidence="1">
    <location>
        <begin position="250"/>
        <end position="259"/>
    </location>
</feature>
<keyword evidence="3" id="KW-1185">Reference proteome</keyword>
<feature type="region of interest" description="Disordered" evidence="1">
    <location>
        <begin position="216"/>
        <end position="259"/>
    </location>
</feature>
<reference evidence="2" key="1">
    <citation type="submission" date="2020-10" db="EMBL/GenBank/DDBJ databases">
        <authorList>
            <person name="Kikuchi T."/>
        </authorList>
    </citation>
    <scope>NUCLEOTIDE SEQUENCE</scope>
    <source>
        <strain evidence="2">NKZ352</strain>
    </source>
</reference>
<comment type="caution">
    <text evidence="2">The sequence shown here is derived from an EMBL/GenBank/DDBJ whole genome shotgun (WGS) entry which is preliminary data.</text>
</comment>
<evidence type="ECO:0000256" key="1">
    <source>
        <dbReference type="SAM" id="MobiDB-lite"/>
    </source>
</evidence>
<proteinExistence type="predicted"/>
<evidence type="ECO:0000313" key="2">
    <source>
        <dbReference type="EMBL" id="CAD6195939.1"/>
    </source>
</evidence>
<dbReference type="OrthoDB" id="5852429at2759"/>
<organism evidence="2 3">
    <name type="scientific">Caenorhabditis auriculariae</name>
    <dbReference type="NCBI Taxonomy" id="2777116"/>
    <lineage>
        <taxon>Eukaryota</taxon>
        <taxon>Metazoa</taxon>
        <taxon>Ecdysozoa</taxon>
        <taxon>Nematoda</taxon>
        <taxon>Chromadorea</taxon>
        <taxon>Rhabditida</taxon>
        <taxon>Rhabditina</taxon>
        <taxon>Rhabditomorpha</taxon>
        <taxon>Rhabditoidea</taxon>
        <taxon>Rhabditidae</taxon>
        <taxon>Peloderinae</taxon>
        <taxon>Caenorhabditis</taxon>
    </lineage>
</organism>
<protein>
    <submittedName>
        <fullName evidence="2">Uncharacterized protein</fullName>
    </submittedName>
</protein>
<dbReference type="Proteomes" id="UP000835052">
    <property type="component" value="Unassembled WGS sequence"/>
</dbReference>
<name>A0A8S1HNJ4_9PELO</name>
<dbReference type="EMBL" id="CAJGYM010000063">
    <property type="protein sequence ID" value="CAD6195939.1"/>
    <property type="molecule type" value="Genomic_DNA"/>
</dbReference>